<dbReference type="Proteomes" id="UP000053240">
    <property type="component" value="Unassembled WGS sequence"/>
</dbReference>
<dbReference type="AlphaFoldDB" id="A0A0N1IJU7"/>
<name>A0A0N1IJU7_PAPMA</name>
<accession>A0A0N1IJU7</accession>
<proteinExistence type="inferred from homology"/>
<evidence type="ECO:0000256" key="2">
    <source>
        <dbReference type="ARBA" id="ARBA00005585"/>
    </source>
</evidence>
<keyword evidence="6" id="KW-0325">Glycoprotein</keyword>
<reference evidence="7 8" key="1">
    <citation type="journal article" date="2015" name="Nat. Commun.">
        <title>Outbred genome sequencing and CRISPR/Cas9 gene editing in butterflies.</title>
        <authorList>
            <person name="Li X."/>
            <person name="Fan D."/>
            <person name="Zhang W."/>
            <person name="Liu G."/>
            <person name="Zhang L."/>
            <person name="Zhao L."/>
            <person name="Fang X."/>
            <person name="Chen L."/>
            <person name="Dong Y."/>
            <person name="Chen Y."/>
            <person name="Ding Y."/>
            <person name="Zhao R."/>
            <person name="Feng M."/>
            <person name="Zhu Y."/>
            <person name="Feng Y."/>
            <person name="Jiang X."/>
            <person name="Zhu D."/>
            <person name="Xiang H."/>
            <person name="Feng X."/>
            <person name="Li S."/>
            <person name="Wang J."/>
            <person name="Zhang G."/>
            <person name="Kronforst M.R."/>
            <person name="Wang W."/>
        </authorList>
    </citation>
    <scope>NUCLEOTIDE SEQUENCE [LARGE SCALE GENOMIC DNA]</scope>
    <source>
        <strain evidence="7">Ya'a_city_454_Pm</strain>
        <tissue evidence="7">Whole body</tissue>
    </source>
</reference>
<evidence type="ECO:0000313" key="8">
    <source>
        <dbReference type="Proteomes" id="UP000053240"/>
    </source>
</evidence>
<dbReference type="InParanoid" id="A0A0N1IJU7"/>
<evidence type="ECO:0000256" key="5">
    <source>
        <dbReference type="ARBA" id="ARBA00023136"/>
    </source>
</evidence>
<evidence type="ECO:0000256" key="4">
    <source>
        <dbReference type="ARBA" id="ARBA00022989"/>
    </source>
</evidence>
<sequence length="98" mass="10971">MSVFSQVPDVAAELSHGCYGFAAAYMHWPEQLIVGGATRNTTSALRSARALQSVVQLMGEREMFEYWADHYKVHHIGWTQEKAAAVLDAWQRKFAAVS</sequence>
<comment type="caution">
    <text evidence="7">The sequence shown here is derived from an EMBL/GenBank/DDBJ whole genome shotgun (WGS) entry which is preliminary data.</text>
</comment>
<evidence type="ECO:0000313" key="7">
    <source>
        <dbReference type="EMBL" id="KPJ21433.1"/>
    </source>
</evidence>
<comment type="similarity">
    <text evidence="2">Belongs to the patched family.</text>
</comment>
<keyword evidence="8" id="KW-1185">Reference proteome</keyword>
<dbReference type="GO" id="GO:0005119">
    <property type="term" value="F:smoothened binding"/>
    <property type="evidence" value="ECO:0007669"/>
    <property type="project" value="TreeGrafter"/>
</dbReference>
<dbReference type="GO" id="GO:0005886">
    <property type="term" value="C:plasma membrane"/>
    <property type="evidence" value="ECO:0007669"/>
    <property type="project" value="TreeGrafter"/>
</dbReference>
<comment type="subcellular location">
    <subcellularLocation>
        <location evidence="1">Membrane</location>
        <topology evidence="1">Multi-pass membrane protein</topology>
    </subcellularLocation>
</comment>
<dbReference type="PANTHER" id="PTHR46022:SF1">
    <property type="entry name" value="PROTEIN PATCHED"/>
    <property type="match status" value="1"/>
</dbReference>
<keyword evidence="5" id="KW-0472">Membrane</keyword>
<keyword evidence="4" id="KW-1133">Transmembrane helix</keyword>
<dbReference type="GO" id="GO:0097108">
    <property type="term" value="F:hedgehog family protein binding"/>
    <property type="evidence" value="ECO:0007669"/>
    <property type="project" value="TreeGrafter"/>
</dbReference>
<gene>
    <name evidence="7" type="ORF">RR48_00047</name>
</gene>
<dbReference type="GO" id="GO:0008158">
    <property type="term" value="F:hedgehog receptor activity"/>
    <property type="evidence" value="ECO:0007669"/>
    <property type="project" value="TreeGrafter"/>
</dbReference>
<evidence type="ECO:0000256" key="6">
    <source>
        <dbReference type="ARBA" id="ARBA00023180"/>
    </source>
</evidence>
<organism evidence="7 8">
    <name type="scientific">Papilio machaon</name>
    <name type="common">Old World swallowtail butterfly</name>
    <dbReference type="NCBI Taxonomy" id="76193"/>
    <lineage>
        <taxon>Eukaryota</taxon>
        <taxon>Metazoa</taxon>
        <taxon>Ecdysozoa</taxon>
        <taxon>Arthropoda</taxon>
        <taxon>Hexapoda</taxon>
        <taxon>Insecta</taxon>
        <taxon>Pterygota</taxon>
        <taxon>Neoptera</taxon>
        <taxon>Endopterygota</taxon>
        <taxon>Lepidoptera</taxon>
        <taxon>Glossata</taxon>
        <taxon>Ditrysia</taxon>
        <taxon>Papilionoidea</taxon>
        <taxon>Papilionidae</taxon>
        <taxon>Papilioninae</taxon>
        <taxon>Papilio</taxon>
    </lineage>
</organism>
<dbReference type="PANTHER" id="PTHR46022">
    <property type="entry name" value="PROTEIN PATCHED"/>
    <property type="match status" value="1"/>
</dbReference>
<keyword evidence="3" id="KW-0812">Transmembrane</keyword>
<evidence type="ECO:0000256" key="3">
    <source>
        <dbReference type="ARBA" id="ARBA00022692"/>
    </source>
</evidence>
<protein>
    <submittedName>
        <fullName evidence="7">Protein patched</fullName>
    </submittedName>
</protein>
<dbReference type="STRING" id="76193.A0A0N1IJU7"/>
<dbReference type="GO" id="GO:0045879">
    <property type="term" value="P:negative regulation of smoothened signaling pathway"/>
    <property type="evidence" value="ECO:0007669"/>
    <property type="project" value="TreeGrafter"/>
</dbReference>
<evidence type="ECO:0000256" key="1">
    <source>
        <dbReference type="ARBA" id="ARBA00004141"/>
    </source>
</evidence>
<dbReference type="EMBL" id="LADJ01045297">
    <property type="protein sequence ID" value="KPJ21433.1"/>
    <property type="molecule type" value="Genomic_DNA"/>
</dbReference>